<evidence type="ECO:0000256" key="4">
    <source>
        <dbReference type="ARBA" id="ARBA00038054"/>
    </source>
</evidence>
<keyword evidence="3" id="KW-0288">FMN</keyword>
<evidence type="ECO:0000256" key="1">
    <source>
        <dbReference type="ARBA" id="ARBA00001917"/>
    </source>
</evidence>
<dbReference type="PANTHER" id="PTHR33798:SF5">
    <property type="entry name" value="FLAVIN REDUCTASE LIKE DOMAIN-CONTAINING PROTEIN"/>
    <property type="match status" value="1"/>
</dbReference>
<name>A0AAW0G096_9APHY</name>
<reference evidence="6 7" key="1">
    <citation type="submission" date="2022-09" db="EMBL/GenBank/DDBJ databases">
        <authorList>
            <person name="Palmer J.M."/>
        </authorList>
    </citation>
    <scope>NUCLEOTIDE SEQUENCE [LARGE SCALE GENOMIC DNA]</scope>
    <source>
        <strain evidence="6 7">DSM 7382</strain>
    </source>
</reference>
<dbReference type="AlphaFoldDB" id="A0AAW0G096"/>
<comment type="caution">
    <text evidence="6">The sequence shown here is derived from an EMBL/GenBank/DDBJ whole genome shotgun (WGS) entry which is preliminary data.</text>
</comment>
<comment type="similarity">
    <text evidence="4">Belongs to the flavoredoxin family.</text>
</comment>
<organism evidence="6 7">
    <name type="scientific">Cerrena zonata</name>
    <dbReference type="NCBI Taxonomy" id="2478898"/>
    <lineage>
        <taxon>Eukaryota</taxon>
        <taxon>Fungi</taxon>
        <taxon>Dikarya</taxon>
        <taxon>Basidiomycota</taxon>
        <taxon>Agaricomycotina</taxon>
        <taxon>Agaricomycetes</taxon>
        <taxon>Polyporales</taxon>
        <taxon>Cerrenaceae</taxon>
        <taxon>Cerrena</taxon>
    </lineage>
</organism>
<evidence type="ECO:0000313" key="6">
    <source>
        <dbReference type="EMBL" id="KAK7687143.1"/>
    </source>
</evidence>
<dbReference type="GO" id="GO:0010181">
    <property type="term" value="F:FMN binding"/>
    <property type="evidence" value="ECO:0007669"/>
    <property type="project" value="InterPro"/>
</dbReference>
<dbReference type="EMBL" id="JASBNA010000014">
    <property type="protein sequence ID" value="KAK7687143.1"/>
    <property type="molecule type" value="Genomic_DNA"/>
</dbReference>
<feature type="domain" description="Flavin reductase like" evidence="5">
    <location>
        <begin position="87"/>
        <end position="245"/>
    </location>
</feature>
<proteinExistence type="inferred from homology"/>
<comment type="cofactor">
    <cofactor evidence="1">
        <name>FMN</name>
        <dbReference type="ChEBI" id="CHEBI:58210"/>
    </cofactor>
</comment>
<dbReference type="Pfam" id="PF01613">
    <property type="entry name" value="Flavin_Reduct"/>
    <property type="match status" value="1"/>
</dbReference>
<dbReference type="SMART" id="SM00903">
    <property type="entry name" value="Flavin_Reduct"/>
    <property type="match status" value="1"/>
</dbReference>
<dbReference type="InterPro" id="IPR002563">
    <property type="entry name" value="Flavin_Rdtase-like_dom"/>
</dbReference>
<evidence type="ECO:0000256" key="3">
    <source>
        <dbReference type="ARBA" id="ARBA00022643"/>
    </source>
</evidence>
<gene>
    <name evidence="6" type="ORF">QCA50_009646</name>
</gene>
<accession>A0AAW0G096</accession>
<evidence type="ECO:0000259" key="5">
    <source>
        <dbReference type="SMART" id="SM00903"/>
    </source>
</evidence>
<keyword evidence="7" id="KW-1185">Reference proteome</keyword>
<evidence type="ECO:0000313" key="7">
    <source>
        <dbReference type="Proteomes" id="UP001385951"/>
    </source>
</evidence>
<dbReference type="Gene3D" id="2.30.110.10">
    <property type="entry name" value="Electron Transport, Fmn-binding Protein, Chain A"/>
    <property type="match status" value="1"/>
</dbReference>
<dbReference type="InterPro" id="IPR012349">
    <property type="entry name" value="Split_barrel_FMN-bd"/>
</dbReference>
<protein>
    <recommendedName>
        <fullName evidence="5">Flavin reductase like domain-containing protein</fullName>
    </recommendedName>
</protein>
<dbReference type="SUPFAM" id="SSF50475">
    <property type="entry name" value="FMN-binding split barrel"/>
    <property type="match status" value="1"/>
</dbReference>
<sequence>MLSCLRNRLFVRSPVAVFSASYASRPSFNPTPSFKLTEPPAPGWSLGDGLPTDSTLGKQWKQDETQGWKTWDTKTTTGRDLYRLLTSAVVPRPIAFVSTISADHVPNLAPMSYFNVVSHDPPLLSISLSLSPRKPKDTRENIHATKEFTVNIISEPFVEAANICSIEAPSEVDEWVVSGLTPEPSVSVKPARVKESAVNLECELYKSIDFVSESDGPPTTTLVIGLIKHIHIRNAVLTEDRKTIDPSKLRPVARLEGNSFVRLGEAFDVPRPSWKALKDSVEKIMEERK</sequence>
<dbReference type="PANTHER" id="PTHR33798">
    <property type="entry name" value="FLAVOPROTEIN OXYGENASE"/>
    <property type="match status" value="1"/>
</dbReference>
<dbReference type="Proteomes" id="UP001385951">
    <property type="component" value="Unassembled WGS sequence"/>
</dbReference>
<evidence type="ECO:0000256" key="2">
    <source>
        <dbReference type="ARBA" id="ARBA00022630"/>
    </source>
</evidence>
<keyword evidence="2" id="KW-0285">Flavoprotein</keyword>